<dbReference type="STRING" id="104421.E2APB9"/>
<keyword evidence="1" id="KW-0832">Ubl conjugation</keyword>
<keyword evidence="2" id="KW-0805">Transcription regulation</keyword>
<feature type="coiled-coil region" evidence="7">
    <location>
        <begin position="103"/>
        <end position="158"/>
    </location>
</feature>
<reference evidence="9 10" key="1">
    <citation type="journal article" date="2010" name="Science">
        <title>Genomic comparison of the ants Camponotus floridanus and Harpegnathos saltator.</title>
        <authorList>
            <person name="Bonasio R."/>
            <person name="Zhang G."/>
            <person name="Ye C."/>
            <person name="Mutti N.S."/>
            <person name="Fang X."/>
            <person name="Qin N."/>
            <person name="Donahue G."/>
            <person name="Yang P."/>
            <person name="Li Q."/>
            <person name="Li C."/>
            <person name="Zhang P."/>
            <person name="Huang Z."/>
            <person name="Berger S.L."/>
            <person name="Reinberg D."/>
            <person name="Wang J."/>
            <person name="Liebig J."/>
        </authorList>
    </citation>
    <scope>NUCLEOTIDE SEQUENCE [LARGE SCALE GENOMIC DNA]</scope>
    <source>
        <strain evidence="10">C129</strain>
    </source>
</reference>
<evidence type="ECO:0000259" key="8">
    <source>
        <dbReference type="PROSITE" id="PS50217"/>
    </source>
</evidence>
<evidence type="ECO:0000256" key="7">
    <source>
        <dbReference type="SAM" id="Coils"/>
    </source>
</evidence>
<dbReference type="InParanoid" id="E2APB9"/>
<dbReference type="OMA" id="VGIQECV"/>
<organism evidence="10">
    <name type="scientific">Camponotus floridanus</name>
    <name type="common">Florida carpenter ant</name>
    <dbReference type="NCBI Taxonomy" id="104421"/>
    <lineage>
        <taxon>Eukaryota</taxon>
        <taxon>Metazoa</taxon>
        <taxon>Ecdysozoa</taxon>
        <taxon>Arthropoda</taxon>
        <taxon>Hexapoda</taxon>
        <taxon>Insecta</taxon>
        <taxon>Pterygota</taxon>
        <taxon>Neoptera</taxon>
        <taxon>Endopterygota</taxon>
        <taxon>Hymenoptera</taxon>
        <taxon>Apocrita</taxon>
        <taxon>Aculeata</taxon>
        <taxon>Formicoidea</taxon>
        <taxon>Formicidae</taxon>
        <taxon>Formicinae</taxon>
        <taxon>Camponotus</taxon>
    </lineage>
</organism>
<evidence type="ECO:0000313" key="10">
    <source>
        <dbReference type="Proteomes" id="UP000000311"/>
    </source>
</evidence>
<dbReference type="PANTHER" id="PTHR46542:SF1">
    <property type="entry name" value="X-BOX BINDING PROTEIN 1"/>
    <property type="match status" value="1"/>
</dbReference>
<dbReference type="GO" id="GO:0000977">
    <property type="term" value="F:RNA polymerase II transcription regulatory region sequence-specific DNA binding"/>
    <property type="evidence" value="ECO:0007669"/>
    <property type="project" value="TreeGrafter"/>
</dbReference>
<evidence type="ECO:0000256" key="4">
    <source>
        <dbReference type="ARBA" id="ARBA00023163"/>
    </source>
</evidence>
<proteinExistence type="predicted"/>
<dbReference type="EMBL" id="GL441504">
    <property type="protein sequence ID" value="EFN64718.1"/>
    <property type="molecule type" value="Genomic_DNA"/>
</dbReference>
<evidence type="ECO:0000256" key="2">
    <source>
        <dbReference type="ARBA" id="ARBA00023015"/>
    </source>
</evidence>
<dbReference type="InterPro" id="IPR046347">
    <property type="entry name" value="bZIP_sf"/>
</dbReference>
<dbReference type="GO" id="GO:0000981">
    <property type="term" value="F:DNA-binding transcription factor activity, RNA polymerase II-specific"/>
    <property type="evidence" value="ECO:0007669"/>
    <property type="project" value="TreeGrafter"/>
</dbReference>
<name>E2APB9_CAMFO</name>
<dbReference type="InterPro" id="IPR052470">
    <property type="entry name" value="ER_Stress-Reg_TF"/>
</dbReference>
<evidence type="ECO:0000256" key="5">
    <source>
        <dbReference type="ARBA" id="ARBA00023242"/>
    </source>
</evidence>
<keyword evidence="5" id="KW-0539">Nucleus</keyword>
<evidence type="ECO:0000256" key="6">
    <source>
        <dbReference type="ARBA" id="ARBA00040165"/>
    </source>
</evidence>
<protein>
    <recommendedName>
        <fullName evidence="6">X-box-binding protein 1</fullName>
    </recommendedName>
</protein>
<dbReference type="GO" id="GO:0005634">
    <property type="term" value="C:nucleus"/>
    <property type="evidence" value="ECO:0007669"/>
    <property type="project" value="TreeGrafter"/>
</dbReference>
<evidence type="ECO:0000313" key="9">
    <source>
        <dbReference type="EMBL" id="EFN64718.1"/>
    </source>
</evidence>
<dbReference type="InterPro" id="IPR004827">
    <property type="entry name" value="bZIP"/>
</dbReference>
<dbReference type="SMART" id="SM00338">
    <property type="entry name" value="BRLZ"/>
    <property type="match status" value="1"/>
</dbReference>
<dbReference type="FunCoup" id="E2APB9">
    <property type="interactions" value="328"/>
</dbReference>
<feature type="domain" description="BZIP" evidence="8">
    <location>
        <begin position="92"/>
        <end position="155"/>
    </location>
</feature>
<evidence type="ECO:0000256" key="1">
    <source>
        <dbReference type="ARBA" id="ARBA00022843"/>
    </source>
</evidence>
<sequence>MSSPKSVIIAFPKGLSNPKAGQVNELTRGALPRLNFTTSILTDKARMDARKILQVSPKQEEMHPDDDFTTFIKTADACVRGKKRRLDHLTWEEKLQRKKLKNRVAAQTSRDRKKARLDELEETVKTLRETNEQLVQECTMLRSQNESLLTESKRLRRERDMRSATGDQQQQYCSACQARVGCAAPLQGSAVSPDYPLPQGGSAQPAPCPTLTPGATALLKILTFYLLSRSCLTISRAKDPSSDLKNWPQVLCEKLPAEWKQIFIEQMSNHRNIMQRWMKYSEIERNSNMCVTEEPIKKSDRSETMVGQASEDVEADRVRESMNNVSYLPDTSDWHTIVRDTESTAPIKEEIEIKQESEPTPDLDTVYGTYDEATNSITIIYPGEESDGCVGIQECVQEVISTENVGSCDTNVATHLTVPSLSTHLGYPVQFSPAYTDTMSPAMSDVHSDADSCGVSSTKLDYANLSDGGYESHDSPDPRLSNNALADPWHESFTELFPMLA</sequence>
<dbReference type="Proteomes" id="UP000000311">
    <property type="component" value="Unassembled WGS sequence"/>
</dbReference>
<keyword evidence="7" id="KW-0175">Coiled coil</keyword>
<dbReference type="PANTHER" id="PTHR46542">
    <property type="entry name" value="X-BOX BINDING PROTEIN 1"/>
    <property type="match status" value="1"/>
</dbReference>
<dbReference type="Gene3D" id="1.20.5.170">
    <property type="match status" value="1"/>
</dbReference>
<dbReference type="Pfam" id="PF00170">
    <property type="entry name" value="bZIP_1"/>
    <property type="match status" value="1"/>
</dbReference>
<dbReference type="SUPFAM" id="SSF57959">
    <property type="entry name" value="Leucine zipper domain"/>
    <property type="match status" value="1"/>
</dbReference>
<keyword evidence="10" id="KW-1185">Reference proteome</keyword>
<dbReference type="PROSITE" id="PS50217">
    <property type="entry name" value="BZIP"/>
    <property type="match status" value="1"/>
</dbReference>
<dbReference type="OrthoDB" id="20960at2759"/>
<accession>E2APB9</accession>
<dbReference type="AlphaFoldDB" id="E2APB9"/>
<keyword evidence="3" id="KW-0238">DNA-binding</keyword>
<dbReference type="CDD" id="cd14691">
    <property type="entry name" value="bZIP_XBP1"/>
    <property type="match status" value="1"/>
</dbReference>
<evidence type="ECO:0000256" key="3">
    <source>
        <dbReference type="ARBA" id="ARBA00023125"/>
    </source>
</evidence>
<keyword evidence="4" id="KW-0804">Transcription</keyword>
<dbReference type="PROSITE" id="PS00036">
    <property type="entry name" value="BZIP_BASIC"/>
    <property type="match status" value="1"/>
</dbReference>
<gene>
    <name evidence="9" type="ORF">EAG_08844</name>
</gene>